<gene>
    <name evidence="3" type="ORF">GPM918_LOCUS41747</name>
    <name evidence="4" type="ORF">SRO942_LOCUS42851</name>
</gene>
<comment type="caution">
    <text evidence="3">The sequence shown here is derived from an EMBL/GenBank/DDBJ whole genome shotgun (WGS) entry which is preliminary data.</text>
</comment>
<feature type="transmembrane region" description="Helical" evidence="2">
    <location>
        <begin position="80"/>
        <end position="99"/>
    </location>
</feature>
<keyword evidence="2" id="KW-0812">Transmembrane</keyword>
<proteinExistence type="predicted"/>
<dbReference type="EMBL" id="CAJOBC010099784">
    <property type="protein sequence ID" value="CAF4462883.1"/>
    <property type="molecule type" value="Genomic_DNA"/>
</dbReference>
<feature type="region of interest" description="Disordered" evidence="1">
    <location>
        <begin position="1"/>
        <end position="21"/>
    </location>
</feature>
<dbReference type="AlphaFoldDB" id="A0A816A1T2"/>
<evidence type="ECO:0000313" key="5">
    <source>
        <dbReference type="Proteomes" id="UP000663829"/>
    </source>
</evidence>
<evidence type="ECO:0000256" key="1">
    <source>
        <dbReference type="SAM" id="MobiDB-lite"/>
    </source>
</evidence>
<dbReference type="Gene3D" id="1.20.1070.10">
    <property type="entry name" value="Rhodopsin 7-helix transmembrane proteins"/>
    <property type="match status" value="1"/>
</dbReference>
<dbReference type="Proteomes" id="UP000663829">
    <property type="component" value="Unassembled WGS sequence"/>
</dbReference>
<sequence length="125" mass="14816">ASFHHTKVTDMAPHSPAAEPAKRLHNKTTQLHHHHHRDRQMLKIIIIQIFTNIFFSLPYTGYSIYQVQKLTQGNTEVEQLLLRLFLYLFYFNHATPFYTNTLTSKIFRSELVKLFLKLKHRLNLG</sequence>
<name>A0A816A1T2_9BILA</name>
<evidence type="ECO:0000256" key="2">
    <source>
        <dbReference type="SAM" id="Phobius"/>
    </source>
</evidence>
<protein>
    <submittedName>
        <fullName evidence="3">Uncharacterized protein</fullName>
    </submittedName>
</protein>
<accession>A0A816A1T2</accession>
<keyword evidence="2" id="KW-1133">Transmembrane helix</keyword>
<keyword evidence="5" id="KW-1185">Reference proteome</keyword>
<evidence type="ECO:0000313" key="4">
    <source>
        <dbReference type="EMBL" id="CAF4462883.1"/>
    </source>
</evidence>
<keyword evidence="2" id="KW-0472">Membrane</keyword>
<evidence type="ECO:0000313" key="3">
    <source>
        <dbReference type="EMBL" id="CAF1590884.1"/>
    </source>
</evidence>
<dbReference type="EMBL" id="CAJNOQ010033628">
    <property type="protein sequence ID" value="CAF1590884.1"/>
    <property type="molecule type" value="Genomic_DNA"/>
</dbReference>
<dbReference type="SUPFAM" id="SSF81321">
    <property type="entry name" value="Family A G protein-coupled receptor-like"/>
    <property type="match status" value="1"/>
</dbReference>
<feature type="non-terminal residue" evidence="3">
    <location>
        <position position="1"/>
    </location>
</feature>
<feature type="transmembrane region" description="Helical" evidence="2">
    <location>
        <begin position="41"/>
        <end position="60"/>
    </location>
</feature>
<reference evidence="3" key="1">
    <citation type="submission" date="2021-02" db="EMBL/GenBank/DDBJ databases">
        <authorList>
            <person name="Nowell W R."/>
        </authorList>
    </citation>
    <scope>NUCLEOTIDE SEQUENCE</scope>
</reference>
<organism evidence="3 5">
    <name type="scientific">Didymodactylos carnosus</name>
    <dbReference type="NCBI Taxonomy" id="1234261"/>
    <lineage>
        <taxon>Eukaryota</taxon>
        <taxon>Metazoa</taxon>
        <taxon>Spiralia</taxon>
        <taxon>Gnathifera</taxon>
        <taxon>Rotifera</taxon>
        <taxon>Eurotatoria</taxon>
        <taxon>Bdelloidea</taxon>
        <taxon>Philodinida</taxon>
        <taxon>Philodinidae</taxon>
        <taxon>Didymodactylos</taxon>
    </lineage>
</organism>
<dbReference type="Proteomes" id="UP000681722">
    <property type="component" value="Unassembled WGS sequence"/>
</dbReference>